<evidence type="ECO:0000313" key="4">
    <source>
        <dbReference type="EMBL" id="MCW4473786.1"/>
    </source>
</evidence>
<dbReference type="InterPro" id="IPR014303">
    <property type="entry name" value="RNA_pol_sigma-70_ECF"/>
</dbReference>
<keyword evidence="5" id="KW-1185">Reference proteome</keyword>
<reference evidence="4 5" key="1">
    <citation type="submission" date="2022-10" db="EMBL/GenBank/DDBJ databases">
        <title>Xanthomonas sp. H13-6.</title>
        <authorList>
            <person name="Liu X."/>
            <person name="Deng Z."/>
            <person name="Jiang Y."/>
            <person name="Yu T."/>
            <person name="Ai J."/>
        </authorList>
    </citation>
    <scope>NUCLEOTIDE SEQUENCE [LARGE SCALE GENOMIC DNA]</scope>
    <source>
        <strain evidence="4 5">H13-6</strain>
    </source>
</reference>
<dbReference type="Pfam" id="PF04542">
    <property type="entry name" value="Sigma70_r2"/>
    <property type="match status" value="1"/>
</dbReference>
<gene>
    <name evidence="4" type="ORF">OK345_14900</name>
</gene>
<dbReference type="Gene3D" id="1.10.10.10">
    <property type="entry name" value="Winged helix-like DNA-binding domain superfamily/Winged helix DNA-binding domain"/>
    <property type="match status" value="1"/>
</dbReference>
<dbReference type="EMBL" id="JAPCHY010000014">
    <property type="protein sequence ID" value="MCW4473786.1"/>
    <property type="molecule type" value="Genomic_DNA"/>
</dbReference>
<dbReference type="InterPro" id="IPR007627">
    <property type="entry name" value="RNA_pol_sigma70_r2"/>
</dbReference>
<evidence type="ECO:0000256" key="1">
    <source>
        <dbReference type="ARBA" id="ARBA00011344"/>
    </source>
</evidence>
<dbReference type="NCBIfam" id="NF007214">
    <property type="entry name" value="PRK09636.1"/>
    <property type="match status" value="1"/>
</dbReference>
<dbReference type="PANTHER" id="PTHR30173:SF36">
    <property type="entry name" value="ECF RNA POLYMERASE SIGMA FACTOR SIGJ"/>
    <property type="match status" value="1"/>
</dbReference>
<dbReference type="Pfam" id="PF08281">
    <property type="entry name" value="Sigma70_r4_2"/>
    <property type="match status" value="1"/>
</dbReference>
<dbReference type="InterPro" id="IPR052704">
    <property type="entry name" value="ECF_Sigma-70_Domain"/>
</dbReference>
<dbReference type="InterPro" id="IPR014284">
    <property type="entry name" value="RNA_pol_sigma-70_dom"/>
</dbReference>
<organism evidence="4 5">
    <name type="scientific">Xanthomonas chitinilytica</name>
    <dbReference type="NCBI Taxonomy" id="2989819"/>
    <lineage>
        <taxon>Bacteria</taxon>
        <taxon>Pseudomonadati</taxon>
        <taxon>Pseudomonadota</taxon>
        <taxon>Gammaproteobacteria</taxon>
        <taxon>Lysobacterales</taxon>
        <taxon>Lysobacteraceae</taxon>
        <taxon>Xanthomonas</taxon>
    </lineage>
</organism>
<dbReference type="Proteomes" id="UP001209922">
    <property type="component" value="Unassembled WGS sequence"/>
</dbReference>
<dbReference type="SUPFAM" id="SSF54427">
    <property type="entry name" value="NTF2-like"/>
    <property type="match status" value="1"/>
</dbReference>
<comment type="subunit">
    <text evidence="1">Interacts transiently with the RNA polymerase catalytic core formed by RpoA, RpoB, RpoC and RpoZ (2 alpha, 1 beta, 1 beta' and 1 omega subunit) to form the RNA polymerase holoenzyme that can initiate transcription.</text>
</comment>
<dbReference type="InterPro" id="IPR013249">
    <property type="entry name" value="RNA_pol_sigma70_r4_t2"/>
</dbReference>
<accession>A0ABT3JZ78</accession>
<dbReference type="InterPro" id="IPR036388">
    <property type="entry name" value="WH-like_DNA-bd_sf"/>
</dbReference>
<evidence type="ECO:0000313" key="5">
    <source>
        <dbReference type="Proteomes" id="UP001209922"/>
    </source>
</evidence>
<dbReference type="PANTHER" id="PTHR30173">
    <property type="entry name" value="SIGMA 19 FACTOR"/>
    <property type="match status" value="1"/>
</dbReference>
<dbReference type="InterPro" id="IPR013325">
    <property type="entry name" value="RNA_pol_sigma_r2"/>
</dbReference>
<comment type="caution">
    <text evidence="4">The sequence shown here is derived from an EMBL/GenBank/DDBJ whole genome shotgun (WGS) entry which is preliminary data.</text>
</comment>
<sequence length="299" mass="32990">MDITDTFQTHRPRLLALAYRLLGSRADAEDVVQDAWLRWQGTDTAVILDPEAWLVTITTRLGLDRLRAAKRERQQYIGPWLPEPLAISLEPDLAPDPAQARALADEVSVAFLTLLEQLGPEERAAFLLKEAFDHDYRQIAELLGHSQANCRQLVHRAKQRLQAGRPRFATDASQHRQLLTRFMDAAQRGDSAAIQALLHANARQVSDGGGKVTATVRPLLGAERIGRLYWAIARRGGALPARLGYVNGEPAILRFDAGRLTSFTTIEVVDGRIATLFSVLNPDKLPRLVTPSVAGASLC</sequence>
<dbReference type="NCBIfam" id="TIGR02957">
    <property type="entry name" value="SigX4"/>
    <property type="match status" value="1"/>
</dbReference>
<dbReference type="NCBIfam" id="TIGR02937">
    <property type="entry name" value="sigma70-ECF"/>
    <property type="match status" value="1"/>
</dbReference>
<evidence type="ECO:0000259" key="3">
    <source>
        <dbReference type="Pfam" id="PF08281"/>
    </source>
</evidence>
<evidence type="ECO:0000259" key="2">
    <source>
        <dbReference type="Pfam" id="PF04542"/>
    </source>
</evidence>
<feature type="domain" description="RNA polymerase sigma-70 region 2" evidence="2">
    <location>
        <begin position="7"/>
        <end position="71"/>
    </location>
</feature>
<dbReference type="InterPro" id="IPR032710">
    <property type="entry name" value="NTF2-like_dom_sf"/>
</dbReference>
<name>A0ABT3JZ78_9XANT</name>
<feature type="domain" description="RNA polymerase sigma factor 70 region 4 type 2" evidence="3">
    <location>
        <begin position="110"/>
        <end position="161"/>
    </location>
</feature>
<dbReference type="RefSeq" id="WP_265128877.1">
    <property type="nucleotide sequence ID" value="NZ_JAPCHY010000014.1"/>
</dbReference>
<dbReference type="SUPFAM" id="SSF88946">
    <property type="entry name" value="Sigma2 domain of RNA polymerase sigma factors"/>
    <property type="match status" value="1"/>
</dbReference>
<proteinExistence type="predicted"/>
<dbReference type="Gene3D" id="3.10.450.50">
    <property type="match status" value="1"/>
</dbReference>
<protein>
    <submittedName>
        <fullName evidence="4">RNA polymerase sigma-70 factor</fullName>
    </submittedName>
</protein>
<dbReference type="SUPFAM" id="SSF88659">
    <property type="entry name" value="Sigma3 and sigma4 domains of RNA polymerase sigma factors"/>
    <property type="match status" value="1"/>
</dbReference>
<dbReference type="Gene3D" id="1.10.1740.10">
    <property type="match status" value="1"/>
</dbReference>
<dbReference type="InterPro" id="IPR013324">
    <property type="entry name" value="RNA_pol_sigma_r3/r4-like"/>
</dbReference>